<keyword evidence="2" id="KW-0597">Phosphoprotein</keyword>
<organism evidence="11 12">
    <name type="scientific">Nonomuraea coxensis DSM 45129</name>
    <dbReference type="NCBI Taxonomy" id="1122611"/>
    <lineage>
        <taxon>Bacteria</taxon>
        <taxon>Bacillati</taxon>
        <taxon>Actinomycetota</taxon>
        <taxon>Actinomycetes</taxon>
        <taxon>Streptosporangiales</taxon>
        <taxon>Streptosporangiaceae</taxon>
        <taxon>Nonomuraea</taxon>
    </lineage>
</organism>
<dbReference type="PANTHER" id="PTHR19375">
    <property type="entry name" value="HEAT SHOCK PROTEIN 70KDA"/>
    <property type="match status" value="1"/>
</dbReference>
<dbReference type="InterPro" id="IPR000719">
    <property type="entry name" value="Prot_kinase_dom"/>
</dbReference>
<dbReference type="EMBL" id="CP068985">
    <property type="protein sequence ID" value="QYC45718.1"/>
    <property type="molecule type" value="Genomic_DNA"/>
</dbReference>
<dbReference type="InterPro" id="IPR008271">
    <property type="entry name" value="Ser/Thr_kinase_AS"/>
</dbReference>
<keyword evidence="3 7" id="KW-0547">Nucleotide-binding</keyword>
<dbReference type="Proteomes" id="UP000824681">
    <property type="component" value="Chromosome"/>
</dbReference>
<name>A0ABX8UHE3_9ACTN</name>
<dbReference type="CDD" id="cd14014">
    <property type="entry name" value="STKc_PknB_like"/>
    <property type="match status" value="1"/>
</dbReference>
<dbReference type="PROSITE" id="PS50011">
    <property type="entry name" value="PROTEIN_KINASE_DOM"/>
    <property type="match status" value="1"/>
</dbReference>
<dbReference type="PROSITE" id="PS00329">
    <property type="entry name" value="HSP70_2"/>
    <property type="match status" value="1"/>
</dbReference>
<dbReference type="PROSITE" id="PS00108">
    <property type="entry name" value="PROTEIN_KINASE_ST"/>
    <property type="match status" value="1"/>
</dbReference>
<evidence type="ECO:0000259" key="10">
    <source>
        <dbReference type="PROSITE" id="PS50011"/>
    </source>
</evidence>
<feature type="coiled-coil region" evidence="9">
    <location>
        <begin position="447"/>
        <end position="474"/>
    </location>
</feature>
<evidence type="ECO:0000256" key="6">
    <source>
        <dbReference type="ARBA" id="ARBA00023186"/>
    </source>
</evidence>
<dbReference type="InterPro" id="IPR013126">
    <property type="entry name" value="Hsp_70_fam"/>
</dbReference>
<dbReference type="SUPFAM" id="SSF100920">
    <property type="entry name" value="Heat shock protein 70kD (HSP70), peptide-binding domain"/>
    <property type="match status" value="1"/>
</dbReference>
<feature type="binding site" evidence="7">
    <location>
        <position position="40"/>
    </location>
    <ligand>
        <name>ATP</name>
        <dbReference type="ChEBI" id="CHEBI:30616"/>
    </ligand>
</feature>
<dbReference type="InterPro" id="IPR017441">
    <property type="entry name" value="Protein_kinase_ATP_BS"/>
</dbReference>
<evidence type="ECO:0000256" key="4">
    <source>
        <dbReference type="ARBA" id="ARBA00022840"/>
    </source>
</evidence>
<evidence type="ECO:0000256" key="1">
    <source>
        <dbReference type="ARBA" id="ARBA00007381"/>
    </source>
</evidence>
<reference evidence="11 12" key="1">
    <citation type="journal article" date="2021" name="ACS Chem. Biol.">
        <title>Genomic-Led Discovery of a Novel Glycopeptide Antibiotic by Nonomuraea coxensis DSM 45129.</title>
        <authorList>
            <person name="Yushchuk O."/>
            <person name="Vior N.M."/>
            <person name="Andreo-Vidal A."/>
            <person name="Berini F."/>
            <person name="Ruckert C."/>
            <person name="Busche T."/>
            <person name="Binda E."/>
            <person name="Kalinowski J."/>
            <person name="Truman A.W."/>
            <person name="Marinelli F."/>
        </authorList>
    </citation>
    <scope>NUCLEOTIDE SEQUENCE [LARGE SCALE GENOMIC DNA]</scope>
    <source>
        <strain evidence="11 12">DSM 45129</strain>
    </source>
</reference>
<dbReference type="InterPro" id="IPR018181">
    <property type="entry name" value="Heat_shock_70_CS"/>
</dbReference>
<dbReference type="Pfam" id="PF00012">
    <property type="entry name" value="HSP70"/>
    <property type="match status" value="2"/>
</dbReference>
<comment type="similarity">
    <text evidence="1 8">Belongs to the heat shock protein 70 family.</text>
</comment>
<dbReference type="Gene3D" id="3.90.640.10">
    <property type="entry name" value="Actin, Chain A, domain 4"/>
    <property type="match status" value="1"/>
</dbReference>
<dbReference type="Gene3D" id="3.30.420.40">
    <property type="match status" value="2"/>
</dbReference>
<dbReference type="PRINTS" id="PR00301">
    <property type="entry name" value="HEATSHOCK70"/>
</dbReference>
<dbReference type="Gene3D" id="2.60.34.10">
    <property type="entry name" value="Substrate Binding Domain Of DNAk, Chain A, domain 1"/>
    <property type="match status" value="1"/>
</dbReference>
<dbReference type="InterPro" id="IPR011009">
    <property type="entry name" value="Kinase-like_dom_sf"/>
</dbReference>
<accession>A0ABX8UHE3</accession>
<feature type="domain" description="Protein kinase" evidence="10">
    <location>
        <begin position="11"/>
        <end position="369"/>
    </location>
</feature>
<proteinExistence type="inferred from homology"/>
<evidence type="ECO:0000313" key="12">
    <source>
        <dbReference type="Proteomes" id="UP000824681"/>
    </source>
</evidence>
<evidence type="ECO:0000256" key="2">
    <source>
        <dbReference type="ARBA" id="ARBA00022553"/>
    </source>
</evidence>
<evidence type="ECO:0000256" key="5">
    <source>
        <dbReference type="ARBA" id="ARBA00023016"/>
    </source>
</evidence>
<dbReference type="Gene3D" id="3.30.200.20">
    <property type="entry name" value="Phosphorylase Kinase, domain 1"/>
    <property type="match status" value="1"/>
</dbReference>
<evidence type="ECO:0000313" key="11">
    <source>
        <dbReference type="EMBL" id="QYC45718.1"/>
    </source>
</evidence>
<keyword evidence="4 7" id="KW-0067">ATP-binding</keyword>
<dbReference type="SUPFAM" id="SSF53067">
    <property type="entry name" value="Actin-like ATPase domain"/>
    <property type="match status" value="2"/>
</dbReference>
<dbReference type="InterPro" id="IPR043129">
    <property type="entry name" value="ATPase_NBD"/>
</dbReference>
<sequence>MRAGTELAGRYRLERLLGRGGMGEVWRGVDRTLDRPVAIKLLRANLLGDDRPHDQALARFRREGRAAARLSHRNITAVHDFGEHREIRDGVELTYPFLVLEFVRGRDLRSVLDDHPGGLPVERVLDYGAQAADALAAAHAAGVVHRDVKPANLMLLDDGTVKICDFGIARLHGATAGLSATGTVLGTLLYMPPEQLEGRPVDHRADLYAFGATLYHLLTGRPVFSAADLRVLAYLHATRTPDPPSALRPGIGPGAEGLRATPSVVAFAGNGEVLVGEAVRRQPVTDAERTIRSVARHLGAGRTVEIDGRTFTPPQLAAFVLRKLARDAEAYLGERVTDAVISVPACFDETQRQALREAAALAGLTVPRVIAAPDAAALAHGLDRDEETVLVLDLGGGTLDVSLLDVGDGVIEVRATAGDPRLGGDDWDRCLADELVRRFMDAHGVDLSADKAAMERLREAAERAKIELSAREETVISVPYVAGSAGGPLHVAERLTRAAFQRLTAGLLERCRIPLQQVFEDAEAQPADLDRVVLLGGSARMPAVADLVKELTGKEPYRGVDPDAAVAAGAALQAGVLRGEVKDVLLLEVTPLSLGVETKGGIFTKIIQRNTTIPAKRSEVFTTAEDDQPSVQIHVHQGEREIAARNKKLATLELSGLPSVPRGVPRIEVAFDIDANGTVTVSARDLGTGERRSVTLSSRSSSSPTAEALLPVLTVEQRGQT</sequence>
<dbReference type="Pfam" id="PF00069">
    <property type="entry name" value="Pkinase"/>
    <property type="match status" value="1"/>
</dbReference>
<dbReference type="SUPFAM" id="SSF56112">
    <property type="entry name" value="Protein kinase-like (PK-like)"/>
    <property type="match status" value="1"/>
</dbReference>
<evidence type="ECO:0000256" key="8">
    <source>
        <dbReference type="RuleBase" id="RU003322"/>
    </source>
</evidence>
<keyword evidence="5" id="KW-0346">Stress response</keyword>
<evidence type="ECO:0000256" key="3">
    <source>
        <dbReference type="ARBA" id="ARBA00022741"/>
    </source>
</evidence>
<keyword evidence="12" id="KW-1185">Reference proteome</keyword>
<dbReference type="SMART" id="SM00220">
    <property type="entry name" value="S_TKc"/>
    <property type="match status" value="1"/>
</dbReference>
<dbReference type="Gene3D" id="1.10.510.10">
    <property type="entry name" value="Transferase(Phosphotransferase) domain 1"/>
    <property type="match status" value="1"/>
</dbReference>
<protein>
    <submittedName>
        <fullName evidence="11">Chaperone protein DnaK</fullName>
    </submittedName>
</protein>
<dbReference type="InterPro" id="IPR029047">
    <property type="entry name" value="HSP70_peptide-bd_sf"/>
</dbReference>
<dbReference type="PROSITE" id="PS00107">
    <property type="entry name" value="PROTEIN_KINASE_ATP"/>
    <property type="match status" value="1"/>
</dbReference>
<gene>
    <name evidence="11" type="primary">dnaK2</name>
    <name evidence="11" type="ORF">Nocox_40875</name>
</gene>
<evidence type="ECO:0000256" key="9">
    <source>
        <dbReference type="SAM" id="Coils"/>
    </source>
</evidence>
<keyword evidence="9" id="KW-0175">Coiled coil</keyword>
<evidence type="ECO:0000256" key="7">
    <source>
        <dbReference type="PROSITE-ProRule" id="PRU10141"/>
    </source>
</evidence>
<keyword evidence="6" id="KW-0143">Chaperone</keyword>